<evidence type="ECO:0000313" key="7">
    <source>
        <dbReference type="EMBL" id="MBA0608269.1"/>
    </source>
</evidence>
<dbReference type="GO" id="GO:0034058">
    <property type="term" value="P:endosomal vesicle fusion"/>
    <property type="evidence" value="ECO:0007669"/>
    <property type="project" value="TreeGrafter"/>
</dbReference>
<dbReference type="InterPro" id="IPR001180">
    <property type="entry name" value="CNH_dom"/>
</dbReference>
<gene>
    <name evidence="7" type="ORF">Godav_020509</name>
</gene>
<keyword evidence="3" id="KW-0963">Cytoplasm</keyword>
<keyword evidence="8" id="KW-1185">Reference proteome</keyword>
<evidence type="ECO:0000256" key="3">
    <source>
        <dbReference type="ARBA" id="ARBA00022490"/>
    </source>
</evidence>
<dbReference type="GO" id="GO:0015031">
    <property type="term" value="P:protein transport"/>
    <property type="evidence" value="ECO:0007669"/>
    <property type="project" value="UniProtKB-KW"/>
</dbReference>
<dbReference type="InterPro" id="IPR019452">
    <property type="entry name" value="VPS39/TGF_beta_rcpt-assoc_1"/>
</dbReference>
<evidence type="ECO:0000256" key="2">
    <source>
        <dbReference type="ARBA" id="ARBA00022448"/>
    </source>
</evidence>
<feature type="non-terminal residue" evidence="7">
    <location>
        <position position="953"/>
    </location>
</feature>
<dbReference type="GO" id="GO:0016020">
    <property type="term" value="C:membrane"/>
    <property type="evidence" value="ECO:0007669"/>
    <property type="project" value="TreeGrafter"/>
</dbReference>
<organism evidence="7 8">
    <name type="scientific">Gossypium davidsonii</name>
    <name type="common">Davidson's cotton</name>
    <name type="synonym">Gossypium klotzschianum subsp. davidsonii</name>
    <dbReference type="NCBI Taxonomy" id="34287"/>
    <lineage>
        <taxon>Eukaryota</taxon>
        <taxon>Viridiplantae</taxon>
        <taxon>Streptophyta</taxon>
        <taxon>Embryophyta</taxon>
        <taxon>Tracheophyta</taxon>
        <taxon>Spermatophyta</taxon>
        <taxon>Magnoliopsida</taxon>
        <taxon>eudicotyledons</taxon>
        <taxon>Gunneridae</taxon>
        <taxon>Pentapetalae</taxon>
        <taxon>rosids</taxon>
        <taxon>malvids</taxon>
        <taxon>Malvales</taxon>
        <taxon>Malvaceae</taxon>
        <taxon>Malvoideae</taxon>
        <taxon>Gossypium</taxon>
    </lineage>
</organism>
<evidence type="ECO:0000259" key="6">
    <source>
        <dbReference type="PROSITE" id="PS50219"/>
    </source>
</evidence>
<keyword evidence="4" id="KW-0653">Protein transport</keyword>
<accession>A0A7J8R348</accession>
<dbReference type="Pfam" id="PF10367">
    <property type="entry name" value="zf-Vps39_C"/>
    <property type="match status" value="1"/>
</dbReference>
<comment type="caution">
    <text evidence="7">The sequence shown here is derived from an EMBL/GenBank/DDBJ whole genome shotgun (WGS) entry which is preliminary data.</text>
</comment>
<dbReference type="AlphaFoldDB" id="A0A7J8R348"/>
<dbReference type="Pfam" id="PF10366">
    <property type="entry name" value="Vps39_1"/>
    <property type="match status" value="1"/>
</dbReference>
<dbReference type="PANTHER" id="PTHR12894:SF27">
    <property type="entry name" value="TRANSFORMING GROWTH FACTOR-BETA RECEPTOR-ASSOCIATED PROTEIN 1"/>
    <property type="match status" value="1"/>
</dbReference>
<dbReference type="InterPro" id="IPR019453">
    <property type="entry name" value="VPS39/TGFA1_Znf"/>
</dbReference>
<evidence type="ECO:0000313" key="8">
    <source>
        <dbReference type="Proteomes" id="UP000593561"/>
    </source>
</evidence>
<sequence length="953" mass="106302">LINNCPTKIDAVESYGSKLLVGCSDGSLRIYGPDSSIPDQSPPFDSLALRKKPYALERTVAWFSKKALLSMKVLESRGLLLSLSESIAFHRLPNFETIVVIAKAKGANVYSWDDRRGFLCFARQKRVCIFRHDGVRKDYMILNATNGALSEVFSSGKIAPPLVVPLPSGELILGKENIGVLVDQNGKLVQAGRICWSEAPIAVVIQKPYAIALSPRRVEIRSLRVPYPLIQTIVFHDACHLIKSNNAIVVASNNSVYGLFPVPLGAQIVQLTASGEFEEALTLCKLLPPKDADLRAARERLIHTRYAHYLFENGCYEEAMEHFLASQVDITYVLSLYPSIVLPKTTTIPKPEKLMDLSPDDSSGLSDDLETLLPQPSESDENATFEFKKMSHNTLMALIKYLQKKGYNIVEKAAAEGMEEVVLDAIGDNFTSARSKKSNKRHGNVPISSAARDMAAILDTALLQALLLTGQPSAALELLKGLNYCDVKICEELLQNGNHYAALLELYKSNSMHRESLKLLHQLVEESKRNQSHAGEFGPEAIIEYLKPLCGTDPMFVLEFSLFVLENRPTQTIELFLSGNIPADMVNAYLKQHAPNMQGRYLELMLAMNENRISANLQNEMVQISLTEVLEWYSELSAQQMWDEKAYSPTRKKLLSALDSISGYNPEALLEHLPPDALFEERAILFGKMNQHELALSLYVHKVVSDMVHPLHVPELALAYCDRVYDSAVPRLPVKSSGNLYLTLLRIYLNPWKTTKYFENSIMNLASSPNTSTQKVSSVASLKSKVGRKKIASIEGAEDISIGPSNTDTTIEESSEEGGSTIMFDQVLDLLSRRWDRINGAYALKILPRETKLQNLLPFLGPLVKKSSEAYRNSSVIKSLRQTENLQVKDELYSQRKATVKISRDSTCSLCDKKIGTSVFAIYPNEKTLVHFVCFRDSQNKKGVTRGSFLKKR</sequence>
<evidence type="ECO:0000256" key="5">
    <source>
        <dbReference type="SAM" id="MobiDB-lite"/>
    </source>
</evidence>
<feature type="domain" description="CNH" evidence="6">
    <location>
        <begin position="1"/>
        <end position="248"/>
    </location>
</feature>
<dbReference type="PANTHER" id="PTHR12894">
    <property type="entry name" value="CNH DOMAIN CONTAINING"/>
    <property type="match status" value="1"/>
</dbReference>
<dbReference type="EMBL" id="JABFAC010000003">
    <property type="protein sequence ID" value="MBA0608269.1"/>
    <property type="molecule type" value="Genomic_DNA"/>
</dbReference>
<dbReference type="PROSITE" id="PS50219">
    <property type="entry name" value="CNH"/>
    <property type="match status" value="1"/>
</dbReference>
<dbReference type="GO" id="GO:0005737">
    <property type="term" value="C:cytoplasm"/>
    <property type="evidence" value="ECO:0007669"/>
    <property type="project" value="UniProtKB-SubCell"/>
</dbReference>
<proteinExistence type="predicted"/>
<evidence type="ECO:0000256" key="4">
    <source>
        <dbReference type="ARBA" id="ARBA00022927"/>
    </source>
</evidence>
<dbReference type="Pfam" id="PF00780">
    <property type="entry name" value="CNH"/>
    <property type="match status" value="1"/>
</dbReference>
<comment type="subcellular location">
    <subcellularLocation>
        <location evidence="1">Cytoplasm</location>
    </subcellularLocation>
</comment>
<reference evidence="7 8" key="1">
    <citation type="journal article" date="2019" name="Genome Biol. Evol.">
        <title>Insights into the evolution of the New World diploid cottons (Gossypium, subgenus Houzingenia) based on genome sequencing.</title>
        <authorList>
            <person name="Grover C.E."/>
            <person name="Arick M.A. 2nd"/>
            <person name="Thrash A."/>
            <person name="Conover J.L."/>
            <person name="Sanders W.S."/>
            <person name="Peterson D.G."/>
            <person name="Frelichowski J.E."/>
            <person name="Scheffler J.A."/>
            <person name="Scheffler B.E."/>
            <person name="Wendel J.F."/>
        </authorList>
    </citation>
    <scope>NUCLEOTIDE SEQUENCE [LARGE SCALE GENOMIC DNA]</scope>
    <source>
        <strain evidence="7">27</strain>
        <tissue evidence="7">Leaf</tissue>
    </source>
</reference>
<dbReference type="GO" id="GO:0006914">
    <property type="term" value="P:autophagy"/>
    <property type="evidence" value="ECO:0007669"/>
    <property type="project" value="TreeGrafter"/>
</dbReference>
<feature type="region of interest" description="Disordered" evidence="5">
    <location>
        <begin position="352"/>
        <end position="377"/>
    </location>
</feature>
<keyword evidence="2" id="KW-0813">Transport</keyword>
<feature type="compositionally biased region" description="Low complexity" evidence="5">
    <location>
        <begin position="356"/>
        <end position="366"/>
    </location>
</feature>
<dbReference type="InterPro" id="IPR032914">
    <property type="entry name" value="Vam6/VPS39/TRAP1"/>
</dbReference>
<evidence type="ECO:0000256" key="1">
    <source>
        <dbReference type="ARBA" id="ARBA00004496"/>
    </source>
</evidence>
<dbReference type="Proteomes" id="UP000593561">
    <property type="component" value="Unassembled WGS sequence"/>
</dbReference>
<name>A0A7J8R348_GOSDV</name>
<protein>
    <recommendedName>
        <fullName evidence="6">CNH domain-containing protein</fullName>
    </recommendedName>
</protein>